<keyword evidence="1" id="KW-1133">Transmembrane helix</keyword>
<feature type="transmembrane region" description="Helical" evidence="1">
    <location>
        <begin position="6"/>
        <end position="25"/>
    </location>
</feature>
<dbReference type="Gene3D" id="3.40.50.1820">
    <property type="entry name" value="alpha/beta hydrolase"/>
    <property type="match status" value="1"/>
</dbReference>
<dbReference type="InterPro" id="IPR029058">
    <property type="entry name" value="AB_hydrolase_fold"/>
</dbReference>
<keyword evidence="4" id="KW-1185">Reference proteome</keyword>
<dbReference type="PANTHER" id="PTHR12277">
    <property type="entry name" value="ALPHA/BETA HYDROLASE DOMAIN-CONTAINING PROTEIN"/>
    <property type="match status" value="1"/>
</dbReference>
<dbReference type="EMBL" id="JAFREM010000018">
    <property type="protein sequence ID" value="MBO1306887.1"/>
    <property type="molecule type" value="Genomic_DNA"/>
</dbReference>
<reference evidence="3 4" key="1">
    <citation type="submission" date="2021-03" db="EMBL/GenBank/DDBJ databases">
        <title>Enterococcal diversity collection.</title>
        <authorList>
            <person name="Gilmore M.S."/>
            <person name="Schwartzman J."/>
            <person name="Van Tyne D."/>
            <person name="Martin M."/>
            <person name="Earl A.M."/>
            <person name="Manson A.L."/>
            <person name="Straub T."/>
            <person name="Salamzade R."/>
            <person name="Saavedra J."/>
            <person name="Lebreton F."/>
            <person name="Prichula J."/>
            <person name="Schaufler K."/>
            <person name="Gaca A."/>
            <person name="Sgardioli B."/>
            <person name="Wagenaar J."/>
            <person name="Strong T."/>
        </authorList>
    </citation>
    <scope>NUCLEOTIDE SEQUENCE [LARGE SCALE GENOMIC DNA]</scope>
    <source>
        <strain evidence="3 4">669A</strain>
    </source>
</reference>
<organism evidence="3 4">
    <name type="scientific">Candidatus Enterococcus moelleringii</name>
    <dbReference type="NCBI Taxonomy" id="2815325"/>
    <lineage>
        <taxon>Bacteria</taxon>
        <taxon>Bacillati</taxon>
        <taxon>Bacillota</taxon>
        <taxon>Bacilli</taxon>
        <taxon>Lactobacillales</taxon>
        <taxon>Enterococcaceae</taxon>
        <taxon>Enterococcus</taxon>
    </lineage>
</organism>
<evidence type="ECO:0000313" key="4">
    <source>
        <dbReference type="Proteomes" id="UP000664601"/>
    </source>
</evidence>
<keyword evidence="1" id="KW-0472">Membrane</keyword>
<dbReference type="InterPro" id="IPR000073">
    <property type="entry name" value="AB_hydrolase_1"/>
</dbReference>
<name>A0ABS3LB87_9ENTE</name>
<evidence type="ECO:0000313" key="3">
    <source>
        <dbReference type="EMBL" id="MBO1306887.1"/>
    </source>
</evidence>
<keyword evidence="3" id="KW-0378">Hydrolase</keyword>
<sequence length="257" mass="28792">MEVWRVGLKVIMWVLIIYFVCNFIMEKISYSFYKKADKVEEVALSPVKLDFNQPLTGYGCNLEADSGQLIFYFGGSNDIAYNSIAKYGQHFDCPMISVDYYGTQDSEGKMNLSTMQKSTTDAYDWIAENYPGKEIIVIGHSYGSGMAAYVASQKQCASLVLMAGYRDVSDLYNKILPIFWGPAKVFISNNMRVDQYAKNVTCPTYVLGSTADKTLDAALQAKVAACFENAQLKIFEGVKHEDFFTEEVVAYFQGAVI</sequence>
<dbReference type="GO" id="GO:0016787">
    <property type="term" value="F:hydrolase activity"/>
    <property type="evidence" value="ECO:0007669"/>
    <property type="project" value="UniProtKB-KW"/>
</dbReference>
<dbReference type="SUPFAM" id="SSF53474">
    <property type="entry name" value="alpha/beta-Hydrolases"/>
    <property type="match status" value="1"/>
</dbReference>
<gene>
    <name evidence="3" type="ORF">JZO70_11985</name>
</gene>
<dbReference type="Proteomes" id="UP000664601">
    <property type="component" value="Unassembled WGS sequence"/>
</dbReference>
<dbReference type="RefSeq" id="WP_207673808.1">
    <property type="nucleotide sequence ID" value="NZ_JAFREM010000018.1"/>
</dbReference>
<dbReference type="PANTHER" id="PTHR12277:SF81">
    <property type="entry name" value="PROTEIN ABHD13"/>
    <property type="match status" value="1"/>
</dbReference>
<comment type="caution">
    <text evidence="3">The sequence shown here is derived from an EMBL/GenBank/DDBJ whole genome shotgun (WGS) entry which is preliminary data.</text>
</comment>
<protein>
    <submittedName>
        <fullName evidence="3">Alpha/beta fold hydrolase</fullName>
    </submittedName>
</protein>
<dbReference type="Pfam" id="PF00561">
    <property type="entry name" value="Abhydrolase_1"/>
    <property type="match status" value="1"/>
</dbReference>
<evidence type="ECO:0000256" key="1">
    <source>
        <dbReference type="SAM" id="Phobius"/>
    </source>
</evidence>
<accession>A0ABS3LB87</accession>
<keyword evidence="1" id="KW-0812">Transmembrane</keyword>
<proteinExistence type="predicted"/>
<feature type="domain" description="AB hydrolase-1" evidence="2">
    <location>
        <begin position="92"/>
        <end position="164"/>
    </location>
</feature>
<evidence type="ECO:0000259" key="2">
    <source>
        <dbReference type="Pfam" id="PF00561"/>
    </source>
</evidence>